<dbReference type="AlphaFoldDB" id="A0A177MV84"/>
<reference evidence="1 2" key="1">
    <citation type="submission" date="2016-03" db="EMBL/GenBank/DDBJ databases">
        <authorList>
            <person name="Ploux O."/>
        </authorList>
    </citation>
    <scope>NUCLEOTIDE SEQUENCE [LARGE SCALE GENOMIC DNA]</scope>
    <source>
        <strain evidence="1 2">R-45371</strain>
    </source>
</reference>
<evidence type="ECO:0000313" key="1">
    <source>
        <dbReference type="EMBL" id="OAI09561.1"/>
    </source>
</evidence>
<accession>A0A177MV84</accession>
<comment type="caution">
    <text evidence="1">The sequence shown here is derived from an EMBL/GenBank/DDBJ whole genome shotgun (WGS) entry which is preliminary data.</text>
</comment>
<evidence type="ECO:0000313" key="2">
    <source>
        <dbReference type="Proteomes" id="UP000077763"/>
    </source>
</evidence>
<sequence>MLEGLEILKSTGYEITEEAVNEHCLKVETPSFSAAIYVKDNEVSSVWYNDPIGRDSTTGKEQKVELYLSRYGLLSNWELRMDNGWMHYWFNPSDKVAMVYGIHKDVIRFNQYHAEPANLVR</sequence>
<organism evidence="1 2">
    <name type="scientific">Methylomonas methanica</name>
    <dbReference type="NCBI Taxonomy" id="421"/>
    <lineage>
        <taxon>Bacteria</taxon>
        <taxon>Pseudomonadati</taxon>
        <taxon>Pseudomonadota</taxon>
        <taxon>Gammaproteobacteria</taxon>
        <taxon>Methylococcales</taxon>
        <taxon>Methylococcaceae</taxon>
        <taxon>Methylomonas</taxon>
    </lineage>
</organism>
<gene>
    <name evidence="1" type="ORF">A1353_04430</name>
</gene>
<proteinExistence type="predicted"/>
<dbReference type="EMBL" id="LUUH01000002">
    <property type="protein sequence ID" value="OAI09561.1"/>
    <property type="molecule type" value="Genomic_DNA"/>
</dbReference>
<dbReference type="Proteomes" id="UP000077763">
    <property type="component" value="Unassembled WGS sequence"/>
</dbReference>
<dbReference type="RefSeq" id="WP_082879881.1">
    <property type="nucleotide sequence ID" value="NZ_LUUH01000002.1"/>
</dbReference>
<protein>
    <submittedName>
        <fullName evidence="1">Uncharacterized protein</fullName>
    </submittedName>
</protein>
<name>A0A177MV84_METMH</name>